<evidence type="ECO:0000256" key="5">
    <source>
        <dbReference type="ARBA" id="ARBA00022801"/>
    </source>
</evidence>
<dbReference type="SUPFAM" id="SSF49303">
    <property type="entry name" value="beta-Galactosidase/glucuronidase domain"/>
    <property type="match status" value="1"/>
</dbReference>
<evidence type="ECO:0000256" key="1">
    <source>
        <dbReference type="ARBA" id="ARBA00001412"/>
    </source>
</evidence>
<proteinExistence type="inferred from homology"/>
<dbReference type="InterPro" id="IPR023230">
    <property type="entry name" value="Glyco_hydro_2_CS"/>
</dbReference>
<dbReference type="PROSITE" id="PS00608">
    <property type="entry name" value="GLYCOSYL_HYDROL_F2_2"/>
    <property type="match status" value="1"/>
</dbReference>
<dbReference type="PANTHER" id="PTHR46323:SF2">
    <property type="entry name" value="BETA-GALACTOSIDASE"/>
    <property type="match status" value="1"/>
</dbReference>
<dbReference type="SMART" id="SM01038">
    <property type="entry name" value="Bgal_small_N"/>
    <property type="match status" value="1"/>
</dbReference>
<evidence type="ECO:0000256" key="8">
    <source>
        <dbReference type="RuleBase" id="RU361154"/>
    </source>
</evidence>
<dbReference type="PROSITE" id="PS00719">
    <property type="entry name" value="GLYCOSYL_HYDROL_F2_1"/>
    <property type="match status" value="1"/>
</dbReference>
<dbReference type="STRING" id="467210.HMPREF1866_01233"/>
<dbReference type="InterPro" id="IPR014718">
    <property type="entry name" value="GH-type_carb-bd"/>
</dbReference>
<dbReference type="Pfam" id="PF02837">
    <property type="entry name" value="Glyco_hydro_2_N"/>
    <property type="match status" value="1"/>
</dbReference>
<feature type="domain" description="Beta galactosidase small chain/" evidence="9">
    <location>
        <begin position="769"/>
        <end position="1049"/>
    </location>
</feature>
<dbReference type="SUPFAM" id="SSF74650">
    <property type="entry name" value="Galactose mutarotase-like"/>
    <property type="match status" value="1"/>
</dbReference>
<evidence type="ECO:0000256" key="6">
    <source>
        <dbReference type="ARBA" id="ARBA00023295"/>
    </source>
</evidence>
<dbReference type="GO" id="GO:0005990">
    <property type="term" value="P:lactose catabolic process"/>
    <property type="evidence" value="ECO:0007669"/>
    <property type="project" value="TreeGrafter"/>
</dbReference>
<dbReference type="SUPFAM" id="SSF49785">
    <property type="entry name" value="Galactose-binding domain-like"/>
    <property type="match status" value="1"/>
</dbReference>
<keyword evidence="5 8" id="KW-0378">Hydrolase</keyword>
<dbReference type="InterPro" id="IPR017853">
    <property type="entry name" value="GH"/>
</dbReference>
<gene>
    <name evidence="10" type="ORF">HMPREF1866_01233</name>
</gene>
<dbReference type="InterPro" id="IPR023232">
    <property type="entry name" value="Glyco_hydro_2_AS"/>
</dbReference>
<comment type="similarity">
    <text evidence="2 8">Belongs to the glycosyl hydrolase 2 family.</text>
</comment>
<dbReference type="GO" id="GO:0009341">
    <property type="term" value="C:beta-galactosidase complex"/>
    <property type="evidence" value="ECO:0007669"/>
    <property type="project" value="InterPro"/>
</dbReference>
<dbReference type="Proteomes" id="UP000070394">
    <property type="component" value="Unassembled WGS sequence"/>
</dbReference>
<dbReference type="OrthoDB" id="9762066at2"/>
<accession>A0A133ZRG0</accession>
<dbReference type="InterPro" id="IPR006104">
    <property type="entry name" value="Glyco_hydro_2_N"/>
</dbReference>
<dbReference type="RefSeq" id="WP_060931040.1">
    <property type="nucleotide sequence ID" value="NZ_KQ959813.1"/>
</dbReference>
<dbReference type="InterPro" id="IPR006101">
    <property type="entry name" value="Glyco_hydro_2"/>
</dbReference>
<dbReference type="PANTHER" id="PTHR46323">
    <property type="entry name" value="BETA-GALACTOSIDASE"/>
    <property type="match status" value="1"/>
</dbReference>
<dbReference type="GO" id="GO:0004565">
    <property type="term" value="F:beta-galactosidase activity"/>
    <property type="evidence" value="ECO:0007669"/>
    <property type="project" value="UniProtKB-EC"/>
</dbReference>
<dbReference type="Gene3D" id="2.70.98.10">
    <property type="match status" value="1"/>
</dbReference>
<dbReference type="Gene3D" id="2.60.120.260">
    <property type="entry name" value="Galactose-binding domain-like"/>
    <property type="match status" value="1"/>
</dbReference>
<dbReference type="InterPro" id="IPR004199">
    <property type="entry name" value="B-gal_small/dom_5"/>
</dbReference>
<dbReference type="InterPro" id="IPR006103">
    <property type="entry name" value="Glyco_hydro_2_cat"/>
</dbReference>
<dbReference type="Gene3D" id="3.20.20.80">
    <property type="entry name" value="Glycosidases"/>
    <property type="match status" value="1"/>
</dbReference>
<evidence type="ECO:0000256" key="3">
    <source>
        <dbReference type="ARBA" id="ARBA00012756"/>
    </source>
</evidence>
<comment type="catalytic activity">
    <reaction evidence="1 8">
        <text>Hydrolysis of terminal non-reducing beta-D-galactose residues in beta-D-galactosides.</text>
        <dbReference type="EC" id="3.2.1.23"/>
    </reaction>
</comment>
<dbReference type="Gene3D" id="2.60.40.10">
    <property type="entry name" value="Immunoglobulins"/>
    <property type="match status" value="1"/>
</dbReference>
<comment type="caution">
    <text evidence="10">The sequence shown here is derived from an EMBL/GenBank/DDBJ whole genome shotgun (WGS) entry which is preliminary data.</text>
</comment>
<dbReference type="InterPro" id="IPR006102">
    <property type="entry name" value="Ig-like_GH2"/>
</dbReference>
<protein>
    <recommendedName>
        <fullName evidence="4 8">Beta-galactosidase</fullName>
        <ecNumber evidence="3 8">3.2.1.23</ecNumber>
    </recommendedName>
    <alternativeName>
        <fullName evidence="7 8">Lactase</fullName>
    </alternativeName>
</protein>
<keyword evidence="11" id="KW-1185">Reference proteome</keyword>
<dbReference type="GO" id="GO:0030246">
    <property type="term" value="F:carbohydrate binding"/>
    <property type="evidence" value="ECO:0007669"/>
    <property type="project" value="InterPro"/>
</dbReference>
<evidence type="ECO:0000313" key="10">
    <source>
        <dbReference type="EMBL" id="KXB58057.1"/>
    </source>
</evidence>
<dbReference type="InterPro" id="IPR050347">
    <property type="entry name" value="Bact_Beta-galactosidase"/>
</dbReference>
<dbReference type="PATRIC" id="fig|467210.3.peg.1223"/>
<evidence type="ECO:0000259" key="9">
    <source>
        <dbReference type="SMART" id="SM01038"/>
    </source>
</evidence>
<evidence type="ECO:0000313" key="11">
    <source>
        <dbReference type="Proteomes" id="UP000070394"/>
    </source>
</evidence>
<dbReference type="Pfam" id="PF02929">
    <property type="entry name" value="Bgal_small_N"/>
    <property type="match status" value="1"/>
</dbReference>
<reference evidence="11" key="1">
    <citation type="submission" date="2016-01" db="EMBL/GenBank/DDBJ databases">
        <authorList>
            <person name="Mitreva M."/>
            <person name="Pepin K.H."/>
            <person name="Mihindukulasuriya K.A."/>
            <person name="Fulton R."/>
            <person name="Fronick C."/>
            <person name="O'Laughlin M."/>
            <person name="Miner T."/>
            <person name="Herter B."/>
            <person name="Rosa B.A."/>
            <person name="Cordes M."/>
            <person name="Tomlinson C."/>
            <person name="Wollam A."/>
            <person name="Palsikar V.B."/>
            <person name="Mardis E.R."/>
            <person name="Wilson R.K."/>
        </authorList>
    </citation>
    <scope>NUCLEOTIDE SEQUENCE [LARGE SCALE GENOMIC DNA]</scope>
    <source>
        <strain evidence="11">DNF00896</strain>
    </source>
</reference>
<keyword evidence="6 8" id="KW-0326">Glycosidase</keyword>
<dbReference type="Pfam" id="PF00703">
    <property type="entry name" value="Glyco_hydro_2"/>
    <property type="match status" value="1"/>
</dbReference>
<dbReference type="InterPro" id="IPR008979">
    <property type="entry name" value="Galactose-bd-like_sf"/>
</dbReference>
<name>A0A133ZRG0_9FIRM</name>
<dbReference type="PRINTS" id="PR00132">
    <property type="entry name" value="GLHYDRLASE2"/>
</dbReference>
<organism evidence="10 11">
    <name type="scientific">Lachnoanaerobaculum saburreum</name>
    <dbReference type="NCBI Taxonomy" id="467210"/>
    <lineage>
        <taxon>Bacteria</taxon>
        <taxon>Bacillati</taxon>
        <taxon>Bacillota</taxon>
        <taxon>Clostridia</taxon>
        <taxon>Lachnospirales</taxon>
        <taxon>Lachnospiraceae</taxon>
        <taxon>Lachnoanaerobaculum</taxon>
    </lineage>
</organism>
<dbReference type="InterPro" id="IPR036156">
    <property type="entry name" value="Beta-gal/glucu_dom_sf"/>
</dbReference>
<dbReference type="SUPFAM" id="SSF51445">
    <property type="entry name" value="(Trans)glycosidases"/>
    <property type="match status" value="1"/>
</dbReference>
<dbReference type="EMBL" id="LSDA01000065">
    <property type="protein sequence ID" value="KXB58057.1"/>
    <property type="molecule type" value="Genomic_DNA"/>
</dbReference>
<sequence length="1051" mass="119664">MNKDILNNISNPSVFEENRLPAHSDHLVYANKSELLKGSSSLCCSLNGVWKFDYSINLSCTPDGFEALDYDCNNWDNIRVPAHIQMEGYDRPHYANVAYPWDGRQALKSGEVPTDFNPVGSYVKYFTLPNDFIKDSLILRFEGVESAAAIWLNGHYIGYCEDSFTPSEFDLTKYVVEGENKLAIQVTKWCAGSWLEDQDFFRFSGIFRDIYLYTKPKCHLEDIEIKQVFEKGNFDNVKLNLSIDLSNNANVALKLFDAMDFTLKSNEFKAFDEMPVVYESVNNLHSGKNNLSFDVVAPKLWSAEIPNLYTLYIEIFDGETLLEVSAVKVGIRLFEKNADNVMTLNGKRIVFAGVDRHDFSSKFGRAITFDEIKKDIVTMKENNINAIRTSHYPNSSALYELCDIYGIYLIDECNLETHGSWDGLLSGVSDYDFVLPGDKKEWLPLLLDRANSMYMRDRNHSSVLIWSCGNESYGGSDIYEMSEFFRNTDSSRLVHYEGVYNDRRYNDTSDIESRMYAKVAEVKEFLKTHRDKPFIECEYTHAMGNSCGGMQLYTELAWEEELFQGGFIWDYIDQSITGKDPFGNDTQYYGGDFDDSPTDYNFSGNGIVYGGDRDASPKMQAVRYNYRPVDLKLDLNKDVLHIHNRNLFRNLGDYKFVIYIKKFGKTLFEESFSISGEGLCKLDYSLNIKEKVKSLFDIYGDELIVGVRAVFNVETVYNLGEVSFSEAAVRENMQIFDALLKAPGNKLICDTPLFEKRPYKLIMGVSNFGVKGDNFEVLFSQNFGGLVSYRYAGKELLKAVPRPNFWRAPTDNDYGNNMPFRYAKYKTASLYATTRMPNPVSTYWGAFRPVIEEHESYVSVTYDYALPESSDKLSLTYHVYGDGSIRVITEYTPVSGKYDLPEFGTLFKLKPEYENISWYGASPMETYSDRLVGAKIDFYSGKVSEQLAKYLSPQESGNKSLVRFAKLTDKKGRGLLVAGDCINVSALCYTPGELEEARHDFELPPVTKTVLRISLSQMGIGGDDTWGAPTLDEYLLKGEGTLKFDYVIKGI</sequence>
<evidence type="ECO:0000256" key="7">
    <source>
        <dbReference type="ARBA" id="ARBA00032230"/>
    </source>
</evidence>
<evidence type="ECO:0000256" key="2">
    <source>
        <dbReference type="ARBA" id="ARBA00007401"/>
    </source>
</evidence>
<dbReference type="InterPro" id="IPR013783">
    <property type="entry name" value="Ig-like_fold"/>
</dbReference>
<evidence type="ECO:0000256" key="4">
    <source>
        <dbReference type="ARBA" id="ARBA00013303"/>
    </source>
</evidence>
<dbReference type="InterPro" id="IPR011013">
    <property type="entry name" value="Gal_mutarotase_sf_dom"/>
</dbReference>
<dbReference type="Pfam" id="PF02836">
    <property type="entry name" value="Glyco_hydro_2_C"/>
    <property type="match status" value="1"/>
</dbReference>
<dbReference type="EC" id="3.2.1.23" evidence="3 8"/>
<dbReference type="AlphaFoldDB" id="A0A133ZRG0"/>